<evidence type="ECO:0000313" key="3">
    <source>
        <dbReference type="EMBL" id="SPZ02310.1"/>
    </source>
</evidence>
<dbReference type="GO" id="GO:0006355">
    <property type="term" value="P:regulation of DNA-templated transcription"/>
    <property type="evidence" value="ECO:0007669"/>
    <property type="project" value="InterPro"/>
</dbReference>
<evidence type="ECO:0000256" key="1">
    <source>
        <dbReference type="SAM" id="MobiDB-lite"/>
    </source>
</evidence>
<dbReference type="InterPro" id="IPR035375">
    <property type="entry name" value="MatP_C"/>
</dbReference>
<dbReference type="EMBL" id="UAUF01000006">
    <property type="protein sequence ID" value="SPZ02310.1"/>
    <property type="molecule type" value="Genomic_DNA"/>
</dbReference>
<evidence type="ECO:0000313" key="4">
    <source>
        <dbReference type="Proteomes" id="UP000250443"/>
    </source>
</evidence>
<dbReference type="AlphaFoldDB" id="A0A2X2E616"/>
<name>A0A2X2E616_PSELU</name>
<evidence type="ECO:0000259" key="2">
    <source>
        <dbReference type="Pfam" id="PF17414"/>
    </source>
</evidence>
<dbReference type="Proteomes" id="UP000250443">
    <property type="component" value="Unassembled WGS sequence"/>
</dbReference>
<dbReference type="Pfam" id="PF17414">
    <property type="entry name" value="MatP_C"/>
    <property type="match status" value="1"/>
</dbReference>
<dbReference type="Gene3D" id="1.10.1220.10">
    <property type="entry name" value="Met repressor-like"/>
    <property type="match status" value="1"/>
</dbReference>
<organism evidence="3 4">
    <name type="scientific">Pseudomonas luteola</name>
    <dbReference type="NCBI Taxonomy" id="47886"/>
    <lineage>
        <taxon>Bacteria</taxon>
        <taxon>Pseudomonadati</taxon>
        <taxon>Pseudomonadota</taxon>
        <taxon>Gammaproteobacteria</taxon>
        <taxon>Pseudomonadales</taxon>
        <taxon>Pseudomonadaceae</taxon>
        <taxon>Pseudomonas</taxon>
    </lineage>
</organism>
<accession>A0A2X2E616</accession>
<sequence length="72" mass="8232">MRRILEKARFRLNGDRLKTVGIKPAVWRELKQLATDHECTLSDAIELLIEKSKKHGNDQTGRSDSKPTSKTD</sequence>
<feature type="region of interest" description="Disordered" evidence="1">
    <location>
        <begin position="52"/>
        <end position="72"/>
    </location>
</feature>
<gene>
    <name evidence="3" type="ORF">NCTC11842_00616</name>
</gene>
<dbReference type="RefSeq" id="WP_112297529.1">
    <property type="nucleotide sequence ID" value="NZ_UAUF01000006.1"/>
</dbReference>
<reference evidence="3 4" key="1">
    <citation type="submission" date="2018-06" db="EMBL/GenBank/DDBJ databases">
        <authorList>
            <consortium name="Pathogen Informatics"/>
            <person name="Doyle S."/>
        </authorList>
    </citation>
    <scope>NUCLEOTIDE SEQUENCE [LARGE SCALE GENOMIC DNA]</scope>
    <source>
        <strain evidence="3 4">NCTC11842</strain>
    </source>
</reference>
<proteinExistence type="predicted"/>
<protein>
    <recommendedName>
        <fullName evidence="2">MatP C-terminal ribbon-helix-helix domain-containing protein</fullName>
    </recommendedName>
</protein>
<feature type="domain" description="MatP C-terminal ribbon-helix-helix" evidence="2">
    <location>
        <begin position="18"/>
        <end position="55"/>
    </location>
</feature>
<dbReference type="InterPro" id="IPR013321">
    <property type="entry name" value="Arc_rbn_hlx_hlx"/>
</dbReference>